<proteinExistence type="predicted"/>
<evidence type="ECO:0000313" key="2">
    <source>
        <dbReference type="Proteomes" id="UP000182227"/>
    </source>
</evidence>
<protein>
    <submittedName>
        <fullName evidence="1">Uncharacterized protein</fullName>
    </submittedName>
</protein>
<name>A0A0U1D4X1_9MYCO</name>
<dbReference type="GeneID" id="44299775"/>
<dbReference type="Proteomes" id="UP000182227">
    <property type="component" value="Unassembled WGS sequence"/>
</dbReference>
<organism evidence="1 2">
    <name type="scientific">Mycolicibacterium conceptionense</name>
    <dbReference type="NCBI Taxonomy" id="451644"/>
    <lineage>
        <taxon>Bacteria</taxon>
        <taxon>Bacillati</taxon>
        <taxon>Actinomycetota</taxon>
        <taxon>Actinomycetes</taxon>
        <taxon>Mycobacteriales</taxon>
        <taxon>Mycobacteriaceae</taxon>
        <taxon>Mycolicibacterium</taxon>
    </lineage>
</organism>
<dbReference type="AlphaFoldDB" id="A0A0U1D4X1"/>
<accession>A0A0U1D4X1</accession>
<sequence length="239" mass="26267">MAGIDQAALAAAVAGWGNATVEILAPSPQARAVIPEAWWSIAESVDPEERKDVALALWNSEFLDLVPRFSEALRSALLDVRVAQHSWQSAPTLDYVLRAWDGEPKVWMGDDPRTFGPSEPPMFDSLPDPARTFLRQVHAGFTTLNSKSCGLMPPADMQTLADSWGQPDESDIAECWDTSTYPFPGTQRLLLITEYVGHPYLFTSPDLPPGTAVTYIEPDFEVTPFGAALDEFLIKPLGY</sequence>
<evidence type="ECO:0000313" key="1">
    <source>
        <dbReference type="EMBL" id="CQD08190.1"/>
    </source>
</evidence>
<dbReference type="RefSeq" id="WP_133057923.1">
    <property type="nucleotide sequence ID" value="NZ_JACKVA010000035.1"/>
</dbReference>
<dbReference type="EMBL" id="CTEF01000001">
    <property type="protein sequence ID" value="CQD08190.1"/>
    <property type="molecule type" value="Genomic_DNA"/>
</dbReference>
<reference evidence="1 2" key="1">
    <citation type="submission" date="2015-03" db="EMBL/GenBank/DDBJ databases">
        <authorList>
            <person name="Murphy D."/>
        </authorList>
    </citation>
    <scope>NUCLEOTIDE SEQUENCE [LARGE SCALE GENOMIC DNA]</scope>
    <source>
        <strain evidence="1 2">D16</strain>
    </source>
</reference>
<gene>
    <name evidence="1" type="ORF">BN970_01582</name>
</gene>